<name>M9M7S6_PSEA3</name>
<feature type="region of interest" description="Disordered" evidence="1">
    <location>
        <begin position="405"/>
        <end position="428"/>
    </location>
</feature>
<feature type="region of interest" description="Disordered" evidence="1">
    <location>
        <begin position="443"/>
        <end position="467"/>
    </location>
</feature>
<feature type="region of interest" description="Disordered" evidence="1">
    <location>
        <begin position="308"/>
        <end position="393"/>
    </location>
</feature>
<evidence type="ECO:0000313" key="2">
    <source>
        <dbReference type="EMBL" id="GAC77235.1"/>
    </source>
</evidence>
<evidence type="ECO:0000256" key="1">
    <source>
        <dbReference type="SAM" id="MobiDB-lite"/>
    </source>
</evidence>
<dbReference type="Proteomes" id="UP000011976">
    <property type="component" value="Unassembled WGS sequence"/>
</dbReference>
<reference evidence="3" key="1">
    <citation type="journal article" date="2013" name="Genome Announc.">
        <title>Genome sequence of the basidiomycetous yeast Pseudozyma antarctica T-34, a producer of the glycolipid biosurfactants mannosylerythritol lipids.</title>
        <authorList>
            <person name="Morita T."/>
            <person name="Koike H."/>
            <person name="Koyama Y."/>
            <person name="Hagiwara H."/>
            <person name="Ito E."/>
            <person name="Fukuoka T."/>
            <person name="Imura T."/>
            <person name="Machida M."/>
            <person name="Kitamoto D."/>
        </authorList>
    </citation>
    <scope>NUCLEOTIDE SEQUENCE [LARGE SCALE GENOMIC DNA]</scope>
    <source>
        <strain evidence="3">T-34</strain>
    </source>
</reference>
<feature type="region of interest" description="Disordered" evidence="1">
    <location>
        <begin position="26"/>
        <end position="67"/>
    </location>
</feature>
<dbReference type="STRING" id="1151754.M9M7S6"/>
<accession>M9M7S6</accession>
<evidence type="ECO:0000313" key="3">
    <source>
        <dbReference type="Proteomes" id="UP000011976"/>
    </source>
</evidence>
<gene>
    <name evidence="2" type="ORF">PANT_25d00044</name>
</gene>
<sequence length="578" mass="62511">MNTSNHQQYYGGNAYANRTDSYAPLRPEGLGLGSIFPGQDSAHDSRLRQQQPQQYPSHHQHHQQNNAYRSADPLRDISALQASLEDQLAAMRLQSSHNSDAQLGYQSYAANQGGYAHQHQYAQQQQYLQMQLQQQFAQQQAAVQQQKIELLRLQALQKQQQQQQQLQYGHQQLYSNGDNSNNNNNSHQQQLAAQQRLLLSQLQGGHGELDMGSLYNTPAASAQEQRQAAQASLQASLRQRQVQQLYQTMGLENGAHATAPSYNDSIQQQQQQQQLQNILNRHTRQVSNEGAALSRVPLDQRSWRGGAMAGEERMPTPPSHRGSSPASSVSDSRRPMRPSSGTAESIMSMRSRTMTPSIVIDDSASEGSRAHSEFDQVEGDQTPETSEEDLEVHTTPMNKAVLATTPRPHQMQTQMQLHKQANGGRYGSLGRAGANAGVNAGAGAGAGAGASASAPTSTSATPPMSAPKAIPRAIHLSAAPQHRAFKANGSSDGVQTINNAGLTLPPIQPRRQPKGQPSDFAKVNFQARMNSRLRKDAMSKLCASPRAASFGGNGMSFGARLSSAGSNVGGVGVMAAQP</sequence>
<dbReference type="AlphaFoldDB" id="M9M7S6"/>
<feature type="compositionally biased region" description="Polar residues" evidence="1">
    <location>
        <begin position="339"/>
        <end position="356"/>
    </location>
</feature>
<feature type="region of interest" description="Disordered" evidence="1">
    <location>
        <begin position="173"/>
        <end position="192"/>
    </location>
</feature>
<feature type="compositionally biased region" description="Polar residues" evidence="1">
    <location>
        <begin position="488"/>
        <end position="501"/>
    </location>
</feature>
<dbReference type="EMBL" id="DF196791">
    <property type="protein sequence ID" value="GAC77235.1"/>
    <property type="molecule type" value="Genomic_DNA"/>
</dbReference>
<dbReference type="OrthoDB" id="3364568at2759"/>
<organism evidence="2 3">
    <name type="scientific">Pseudozyma antarctica (strain T-34)</name>
    <name type="common">Yeast</name>
    <name type="synonym">Candida antarctica</name>
    <dbReference type="NCBI Taxonomy" id="1151754"/>
    <lineage>
        <taxon>Eukaryota</taxon>
        <taxon>Fungi</taxon>
        <taxon>Dikarya</taxon>
        <taxon>Basidiomycota</taxon>
        <taxon>Ustilaginomycotina</taxon>
        <taxon>Ustilaginomycetes</taxon>
        <taxon>Ustilaginales</taxon>
        <taxon>Ustilaginaceae</taxon>
        <taxon>Moesziomyces</taxon>
    </lineage>
</organism>
<protein>
    <submittedName>
        <fullName evidence="2">Uncharacterized protein</fullName>
    </submittedName>
</protein>
<proteinExistence type="predicted"/>
<feature type="compositionally biased region" description="Low complexity" evidence="1">
    <location>
        <begin position="449"/>
        <end position="467"/>
    </location>
</feature>
<feature type="compositionally biased region" description="Polar residues" evidence="1">
    <location>
        <begin position="410"/>
        <end position="419"/>
    </location>
</feature>
<feature type="region of interest" description="Disordered" evidence="1">
    <location>
        <begin position="486"/>
        <end position="518"/>
    </location>
</feature>